<reference evidence="2 3" key="1">
    <citation type="submission" date="2019-03" db="EMBL/GenBank/DDBJ databases">
        <title>Genomic Encyclopedia of Type Strains, Phase IV (KMG-IV): sequencing the most valuable type-strain genomes for metagenomic binning, comparative biology and taxonomic classification.</title>
        <authorList>
            <person name="Goeker M."/>
        </authorList>
    </citation>
    <scope>NUCLEOTIDE SEQUENCE [LARGE SCALE GENOMIC DNA]</scope>
    <source>
        <strain evidence="2 3">DSM 44496</strain>
    </source>
</reference>
<dbReference type="PANTHER" id="PTHR34853">
    <property type="match status" value="1"/>
</dbReference>
<sequence length="443" mass="46074">MSRPGSLRTCAITALAVAAALTTAPAWAGPSLVDDVLPAPSLPAESTQLVKELPADVAALWQATRATPTGDPLFDAWPADLADRRPGEIIEQRDVTATAAPFAVVPIQQAVLLKFRTTDSRGAPSFATATLLIPTAVPPPGTTRQVVVNALPINSLGASCTPGYGLAHGAHPKFNMGDLFPPTMAWALNRGHAVLVPDHEGPLMAYAEPTVAGHAVLDAIRAVRAVRPEVFGDSRFAVGGYSGGAIAAYGAAVLQPEYAPELGDALAGVAMGGLISDYPAIAARFNGSFASGILMAAGFAVAREHPALLAQLNHLGQWVATSPIRDLCGDSNGPLGLLGLPVDVGMSRPNPLASDAIREIFTRTDLSGRTADAPLYIYHGQFDFGVPPEQGLAVARRLCAGDTQVVFRSLPTEHSLGMMAGWPGAMEWMDARLTGTPAPRECP</sequence>
<dbReference type="Proteomes" id="UP000295087">
    <property type="component" value="Unassembled WGS sequence"/>
</dbReference>
<feature type="chain" id="PRO_5020232851" evidence="1">
    <location>
        <begin position="29"/>
        <end position="443"/>
    </location>
</feature>
<evidence type="ECO:0000256" key="1">
    <source>
        <dbReference type="SAM" id="SignalP"/>
    </source>
</evidence>
<dbReference type="Gene3D" id="1.10.260.130">
    <property type="match status" value="1"/>
</dbReference>
<name>A0A4R6PUV7_NOCIG</name>
<dbReference type="GO" id="GO:0004806">
    <property type="term" value="F:triacylglycerol lipase activity"/>
    <property type="evidence" value="ECO:0007669"/>
    <property type="project" value="InterPro"/>
</dbReference>
<dbReference type="GO" id="GO:0016042">
    <property type="term" value="P:lipid catabolic process"/>
    <property type="evidence" value="ECO:0007669"/>
    <property type="project" value="InterPro"/>
</dbReference>
<dbReference type="PANTHER" id="PTHR34853:SF1">
    <property type="entry name" value="LIPASE 5"/>
    <property type="match status" value="1"/>
</dbReference>
<evidence type="ECO:0000313" key="2">
    <source>
        <dbReference type="EMBL" id="TDP42087.1"/>
    </source>
</evidence>
<evidence type="ECO:0000313" key="3">
    <source>
        <dbReference type="Proteomes" id="UP000295087"/>
    </source>
</evidence>
<feature type="signal peptide" evidence="1">
    <location>
        <begin position="1"/>
        <end position="28"/>
    </location>
</feature>
<dbReference type="AlphaFoldDB" id="A0A4R6PUV7"/>
<proteinExistence type="predicted"/>
<keyword evidence="1" id="KW-0732">Signal</keyword>
<keyword evidence="3" id="KW-1185">Reference proteome</keyword>
<dbReference type="Gene3D" id="3.40.50.1820">
    <property type="entry name" value="alpha/beta hydrolase"/>
    <property type="match status" value="1"/>
</dbReference>
<accession>A0A4R6PUV7</accession>
<dbReference type="PIRSF" id="PIRSF029171">
    <property type="entry name" value="Esterase_LipA"/>
    <property type="match status" value="1"/>
</dbReference>
<organism evidence="2 3">
    <name type="scientific">Nocardia ignorata</name>
    <dbReference type="NCBI Taxonomy" id="145285"/>
    <lineage>
        <taxon>Bacteria</taxon>
        <taxon>Bacillati</taxon>
        <taxon>Actinomycetota</taxon>
        <taxon>Actinomycetes</taxon>
        <taxon>Mycobacteriales</taxon>
        <taxon>Nocardiaceae</taxon>
        <taxon>Nocardia</taxon>
    </lineage>
</organism>
<dbReference type="RefSeq" id="WP_067491597.1">
    <property type="nucleotide sequence ID" value="NZ_SNXK01000001.1"/>
</dbReference>
<dbReference type="EMBL" id="SNXK01000001">
    <property type="protein sequence ID" value="TDP42087.1"/>
    <property type="molecule type" value="Genomic_DNA"/>
</dbReference>
<gene>
    <name evidence="2" type="ORF">DFR75_1011196</name>
</gene>
<dbReference type="Pfam" id="PF03583">
    <property type="entry name" value="LIP"/>
    <property type="match status" value="1"/>
</dbReference>
<protein>
    <submittedName>
        <fullName evidence="2">Secretory lipase</fullName>
    </submittedName>
</protein>
<dbReference type="SUPFAM" id="SSF53474">
    <property type="entry name" value="alpha/beta-Hydrolases"/>
    <property type="match status" value="1"/>
</dbReference>
<comment type="caution">
    <text evidence="2">The sequence shown here is derived from an EMBL/GenBank/DDBJ whole genome shotgun (WGS) entry which is preliminary data.</text>
</comment>
<dbReference type="InterPro" id="IPR029058">
    <property type="entry name" value="AB_hydrolase_fold"/>
</dbReference>
<dbReference type="InterPro" id="IPR005152">
    <property type="entry name" value="Lipase_secreted"/>
</dbReference>